<evidence type="ECO:0000256" key="1">
    <source>
        <dbReference type="ARBA" id="ARBA00004889"/>
    </source>
</evidence>
<dbReference type="HAMAP" id="MF_01208">
    <property type="entry name" value="PyrE"/>
    <property type="match status" value="1"/>
</dbReference>
<evidence type="ECO:0000313" key="10">
    <source>
        <dbReference type="EMBL" id="MCJ2544058.1"/>
    </source>
</evidence>
<dbReference type="EMBL" id="JAFIRA010000045">
    <property type="protein sequence ID" value="MCJ2544058.1"/>
    <property type="molecule type" value="Genomic_DNA"/>
</dbReference>
<feature type="coiled-coil region" evidence="8">
    <location>
        <begin position="293"/>
        <end position="320"/>
    </location>
</feature>
<dbReference type="InterPro" id="IPR011060">
    <property type="entry name" value="RibuloseP-bd_barrel"/>
</dbReference>
<comment type="subunit">
    <text evidence="7">Homodimer.</text>
</comment>
<dbReference type="SUPFAM" id="SSF53271">
    <property type="entry name" value="PRTase-like"/>
    <property type="match status" value="1"/>
</dbReference>
<feature type="binding site" description="in other chain" evidence="7">
    <location>
        <begin position="451"/>
        <end position="459"/>
    </location>
    <ligand>
        <name>5-phospho-alpha-D-ribose 1-diphosphate</name>
        <dbReference type="ChEBI" id="CHEBI:58017"/>
        <note>ligand shared between dimeric partners</note>
    </ligand>
</feature>
<feature type="binding site" evidence="7">
    <location>
        <position position="425"/>
    </location>
    <ligand>
        <name>5-phospho-alpha-D-ribose 1-diphosphate</name>
        <dbReference type="ChEBI" id="CHEBI:58017"/>
        <note>ligand shared between dimeric partners</note>
    </ligand>
</feature>
<protein>
    <recommendedName>
        <fullName evidence="2 7">Orotate phosphoribosyltransferase</fullName>
        <shortName evidence="7">OPRT</shortName>
        <shortName evidence="7">OPRTase</shortName>
        <ecNumber evidence="2 7">2.4.2.10</ecNumber>
    </recommendedName>
</protein>
<gene>
    <name evidence="7" type="primary">pyrE</name>
    <name evidence="10" type="ORF">JX360_14285</name>
</gene>
<evidence type="ECO:0000256" key="6">
    <source>
        <dbReference type="ARBA" id="ARBA00023239"/>
    </source>
</evidence>
<name>A0ABT0CE45_THEVL</name>
<dbReference type="PANTHER" id="PTHR19278">
    <property type="entry name" value="OROTATE PHOSPHORIBOSYLTRANSFERASE"/>
    <property type="match status" value="1"/>
</dbReference>
<organism evidence="10 11">
    <name type="scientific">Thermostichus vulcanus str. 'Rupite'</name>
    <dbReference type="NCBI Taxonomy" id="2813851"/>
    <lineage>
        <taxon>Bacteria</taxon>
        <taxon>Bacillati</taxon>
        <taxon>Cyanobacteriota</taxon>
        <taxon>Cyanophyceae</taxon>
        <taxon>Thermostichales</taxon>
        <taxon>Thermostichaceae</taxon>
        <taxon>Thermostichus</taxon>
    </lineage>
</organism>
<keyword evidence="11" id="KW-1185">Reference proteome</keyword>
<keyword evidence="8" id="KW-0175">Coiled coil</keyword>
<comment type="function">
    <text evidence="7">Catalyzes the transfer of a ribosyl phosphate group from 5-phosphoribose 1-diphosphate to orotate, leading to the formation of orotidine monophosphate (OMP).</text>
</comment>
<dbReference type="InterPro" id="IPR013785">
    <property type="entry name" value="Aldolase_TIM"/>
</dbReference>
<dbReference type="InterPro" id="IPR001754">
    <property type="entry name" value="OMPdeCOase_dom"/>
</dbReference>
<dbReference type="CDD" id="cd04725">
    <property type="entry name" value="OMP_decarboxylase_like"/>
    <property type="match status" value="1"/>
</dbReference>
<feature type="binding site" description="in other chain" evidence="7">
    <location>
        <position position="426"/>
    </location>
    <ligand>
        <name>5-phospho-alpha-D-ribose 1-diphosphate</name>
        <dbReference type="ChEBI" id="CHEBI:58017"/>
        <note>ligand shared between dimeric partners</note>
    </ligand>
</feature>
<evidence type="ECO:0000256" key="3">
    <source>
        <dbReference type="ARBA" id="ARBA00022676"/>
    </source>
</evidence>
<comment type="catalytic activity">
    <reaction evidence="7">
        <text>orotidine 5'-phosphate + diphosphate = orotate + 5-phospho-alpha-D-ribose 1-diphosphate</text>
        <dbReference type="Rhea" id="RHEA:10380"/>
        <dbReference type="ChEBI" id="CHEBI:30839"/>
        <dbReference type="ChEBI" id="CHEBI:33019"/>
        <dbReference type="ChEBI" id="CHEBI:57538"/>
        <dbReference type="ChEBI" id="CHEBI:58017"/>
        <dbReference type="EC" id="2.4.2.10"/>
    </reaction>
</comment>
<feature type="binding site" evidence="7">
    <location>
        <position position="429"/>
    </location>
    <ligand>
        <name>5-phospho-alpha-D-ribose 1-diphosphate</name>
        <dbReference type="ChEBI" id="CHEBI:58017"/>
        <note>ligand shared between dimeric partners</note>
    </ligand>
</feature>
<comment type="similarity">
    <text evidence="7">Belongs to the purine/pyrimidine phosphoribosyltransferase family. PyrE subfamily.</text>
</comment>
<dbReference type="CDD" id="cd06223">
    <property type="entry name" value="PRTases_typeI"/>
    <property type="match status" value="1"/>
</dbReference>
<accession>A0ABT0CE45</accession>
<feature type="domain" description="Orotidine 5'-phosphate decarboxylase" evidence="9">
    <location>
        <begin position="42"/>
        <end position="235"/>
    </location>
</feature>
<dbReference type="Proteomes" id="UP000830835">
    <property type="component" value="Unassembled WGS sequence"/>
</dbReference>
<dbReference type="NCBIfam" id="TIGR00336">
    <property type="entry name" value="pyrE"/>
    <property type="match status" value="1"/>
</dbReference>
<evidence type="ECO:0000313" key="11">
    <source>
        <dbReference type="Proteomes" id="UP000830835"/>
    </source>
</evidence>
<dbReference type="GO" id="GO:0004588">
    <property type="term" value="F:orotate phosphoribosyltransferase activity"/>
    <property type="evidence" value="ECO:0007669"/>
    <property type="project" value="UniProtKB-EC"/>
</dbReference>
<dbReference type="SUPFAM" id="SSF51366">
    <property type="entry name" value="Ribulose-phoshate binding barrel"/>
    <property type="match status" value="1"/>
</dbReference>
<sequence>MLTGSIINTNLQEAQILGSCTKRDGVNFRDKLAAMSQQNQSCLWLGLDPNPELLPSAFASVAEEWQPGSSSVTPRVMADLLDWLEWVIEQTQDQVCAYKPTLGFYLALGTRGLELLEWVLRRVPEGIPVILDAKYADLNSATALAQQAFEVWQVDALTLNPYAGQDLVAPFLLYPHKAVFLLCRTSNPGANAIQEYPAEAAAMRQGGTEEVDPLYLNVVRQCRSWGTPEQVALEVGSPDPWVMRRIRAVAPERLILARSLWGEGVDWQACLGAGVDEHGEGLLLPVPQDWLSRPDLKESVTSLRERVEKARSQARRQNVESVCDLWMPDVCLLQPDPHADLILELYDLGCILFGEYVQASGQILPYYIDLRTIISKPQVFHHILNAYAEILETLSFDRIAGIPYGSLPTATGLSLRLNKPMIYPRKEVKAHGTRRQIEGFYQPGETVVVVDDILITGRSAVEGAEKLRSAGLKVEDIVVLIDHEQGVRERLQAQGYRSHAVLTLSEIKNTLFRAGRIDEAQFNLL</sequence>
<dbReference type="Gene3D" id="3.20.20.70">
    <property type="entry name" value="Aldolase class I"/>
    <property type="match status" value="1"/>
</dbReference>
<dbReference type="Pfam" id="PF00156">
    <property type="entry name" value="Pribosyltran"/>
    <property type="match status" value="1"/>
</dbReference>
<feature type="binding site" evidence="7">
    <location>
        <position position="431"/>
    </location>
    <ligand>
        <name>5-phospho-alpha-D-ribose 1-diphosphate</name>
        <dbReference type="ChEBI" id="CHEBI:58017"/>
        <note>ligand shared between dimeric partners</note>
    </ligand>
</feature>
<comment type="cofactor">
    <cofactor evidence="7">
        <name>Mg(2+)</name>
        <dbReference type="ChEBI" id="CHEBI:18420"/>
    </cofactor>
</comment>
<dbReference type="GO" id="GO:0004590">
    <property type="term" value="F:orotidine-5'-phosphate decarboxylase activity"/>
    <property type="evidence" value="ECO:0007669"/>
    <property type="project" value="UniProtKB-EC"/>
</dbReference>
<keyword evidence="6 10" id="KW-0456">Lyase</keyword>
<dbReference type="PANTHER" id="PTHR19278:SF9">
    <property type="entry name" value="URIDINE 5'-MONOPHOSPHATE SYNTHASE"/>
    <property type="match status" value="1"/>
</dbReference>
<dbReference type="InterPro" id="IPR000836">
    <property type="entry name" value="PRTase_dom"/>
</dbReference>
<evidence type="ECO:0000256" key="5">
    <source>
        <dbReference type="ARBA" id="ARBA00022975"/>
    </source>
</evidence>
<keyword evidence="3 7" id="KW-0328">Glycosyltransferase</keyword>
<evidence type="ECO:0000259" key="9">
    <source>
        <dbReference type="SMART" id="SM00934"/>
    </source>
</evidence>
<comment type="caution">
    <text evidence="7">Lacks conserved residue(s) required for the propagation of feature annotation.</text>
</comment>
<dbReference type="EC" id="2.4.2.10" evidence="2 7"/>
<evidence type="ECO:0000256" key="8">
    <source>
        <dbReference type="SAM" id="Coils"/>
    </source>
</evidence>
<dbReference type="Pfam" id="PF00215">
    <property type="entry name" value="OMPdecase"/>
    <property type="match status" value="1"/>
</dbReference>
<keyword evidence="7" id="KW-0460">Magnesium</keyword>
<dbReference type="NCBIfam" id="NF004034">
    <property type="entry name" value="PRK05500.1"/>
    <property type="match status" value="1"/>
</dbReference>
<evidence type="ECO:0000256" key="4">
    <source>
        <dbReference type="ARBA" id="ARBA00022679"/>
    </source>
</evidence>
<dbReference type="InterPro" id="IPR004467">
    <property type="entry name" value="Or_phspho_trans_dom"/>
</dbReference>
<dbReference type="Gene3D" id="3.40.50.2020">
    <property type="match status" value="1"/>
</dbReference>
<proteinExistence type="inferred from homology"/>
<dbReference type="InterPro" id="IPR023031">
    <property type="entry name" value="OPRT"/>
</dbReference>
<evidence type="ECO:0000256" key="7">
    <source>
        <dbReference type="HAMAP-Rule" id="MF_01208"/>
    </source>
</evidence>
<dbReference type="InterPro" id="IPR029057">
    <property type="entry name" value="PRTase-like"/>
</dbReference>
<comment type="caution">
    <text evidence="10">The sequence shown here is derived from an EMBL/GenBank/DDBJ whole genome shotgun (WGS) entry which is preliminary data.</text>
</comment>
<dbReference type="SMART" id="SM00934">
    <property type="entry name" value="OMPdecase"/>
    <property type="match status" value="1"/>
</dbReference>
<keyword evidence="5 7" id="KW-0665">Pyrimidine biosynthesis</keyword>
<keyword evidence="4 7" id="KW-0808">Transferase</keyword>
<comment type="pathway">
    <text evidence="1 7">Pyrimidine metabolism; UMP biosynthesis via de novo pathway; UMP from orotate: step 1/2.</text>
</comment>
<evidence type="ECO:0000256" key="2">
    <source>
        <dbReference type="ARBA" id="ARBA00011971"/>
    </source>
</evidence>
<reference evidence="10" key="1">
    <citation type="submission" date="2021-02" db="EMBL/GenBank/DDBJ databases">
        <title>The CRISPR/cas machinery reduction and long-range gene transfer in the hot spring cyanobacterium Synechococcus.</title>
        <authorList>
            <person name="Dvorak P."/>
            <person name="Jahodarova E."/>
            <person name="Hasler P."/>
            <person name="Poulickova A."/>
        </authorList>
    </citation>
    <scope>NUCLEOTIDE SEQUENCE</scope>
    <source>
        <strain evidence="10">Rupite</strain>
    </source>
</reference>